<feature type="compositionally biased region" description="Basic and acidic residues" evidence="2">
    <location>
        <begin position="192"/>
        <end position="203"/>
    </location>
</feature>
<comment type="caution">
    <text evidence="4">The sequence shown here is derived from an EMBL/GenBank/DDBJ whole genome shotgun (WGS) entry which is preliminary data.</text>
</comment>
<feature type="region of interest" description="Disordered" evidence="2">
    <location>
        <begin position="192"/>
        <end position="211"/>
    </location>
</feature>
<evidence type="ECO:0000256" key="2">
    <source>
        <dbReference type="SAM" id="MobiDB-lite"/>
    </source>
</evidence>
<keyword evidence="1" id="KW-0479">Metal-binding</keyword>
<evidence type="ECO:0000259" key="3">
    <source>
        <dbReference type="PROSITE" id="PS50966"/>
    </source>
</evidence>
<sequence length="495" mass="55910">MRAQARGQRHDDNRKSNSGDDGEASSPDVLEELEEEECQTPSSFKQGRAGKYDNRRLSGDSWQRLKEGLSGRFTIESCSEIAPPQPKTYYAFQIIPHTSQPGASKVAEDSNVVIRIGAPDSQYRTPTCSCQDFEDRGTACKHVFWLLDQILDYSQADRIGETLPSGDDGCALRHSTPYDQIQKRTLASIAREHHAPFRRRSDTEASTPDDEFISRRKEQVRDILSTFHLKTLPEYSIVAQQEPLERSQSLQPFSDPRPLEGIIFSLAVCDESIFTALRRAVPPDYCASVFLDKTLAEALETLGRLDSYTANGSTQDSVACDVVWCANKLKELVNRIRHDLESRAPIGQAIKAKAFRLLVKMLEEVTNRNRDVYVNITWVREAPSDETAVDRNLYQRLIGNPVKASRTELQPQEKDKGNFVIDALRDLSDAGRDDSHRIQQILHTIEENGAPQNFIAELKRLKDQLPSKQVLSVGQSTGYKRIGFGEDRELQKRMK</sequence>
<dbReference type="AlphaFoldDB" id="A0A9P8LIU9"/>
<evidence type="ECO:0000313" key="4">
    <source>
        <dbReference type="EMBL" id="KAH0566123.1"/>
    </source>
</evidence>
<dbReference type="Proteomes" id="UP000750711">
    <property type="component" value="Unassembled WGS sequence"/>
</dbReference>
<keyword evidence="1" id="KW-0863">Zinc-finger</keyword>
<feature type="compositionally biased region" description="Basic and acidic residues" evidence="2">
    <location>
        <begin position="8"/>
        <end position="18"/>
    </location>
</feature>
<dbReference type="PROSITE" id="PS50966">
    <property type="entry name" value="ZF_SWIM"/>
    <property type="match status" value="1"/>
</dbReference>
<evidence type="ECO:0000313" key="5">
    <source>
        <dbReference type="Proteomes" id="UP000750711"/>
    </source>
</evidence>
<organism evidence="4 5">
    <name type="scientific">Trichoglossum hirsutum</name>
    <dbReference type="NCBI Taxonomy" id="265104"/>
    <lineage>
        <taxon>Eukaryota</taxon>
        <taxon>Fungi</taxon>
        <taxon>Dikarya</taxon>
        <taxon>Ascomycota</taxon>
        <taxon>Pezizomycotina</taxon>
        <taxon>Geoglossomycetes</taxon>
        <taxon>Geoglossales</taxon>
        <taxon>Geoglossaceae</taxon>
        <taxon>Trichoglossum</taxon>
    </lineage>
</organism>
<name>A0A9P8LIU9_9PEZI</name>
<reference evidence="4" key="1">
    <citation type="submission" date="2021-03" db="EMBL/GenBank/DDBJ databases">
        <title>Comparative genomics and phylogenomic investigation of the class Geoglossomycetes provide insights into ecological specialization and systematics.</title>
        <authorList>
            <person name="Melie T."/>
            <person name="Pirro S."/>
            <person name="Miller A.N."/>
            <person name="Quandt A."/>
        </authorList>
    </citation>
    <scope>NUCLEOTIDE SEQUENCE</scope>
    <source>
        <strain evidence="4">CAQ_001_2017</strain>
    </source>
</reference>
<accession>A0A9P8LIU9</accession>
<feature type="region of interest" description="Disordered" evidence="2">
    <location>
        <begin position="1"/>
        <end position="56"/>
    </location>
</feature>
<gene>
    <name evidence="4" type="ORF">GP486_000484</name>
</gene>
<evidence type="ECO:0000256" key="1">
    <source>
        <dbReference type="PROSITE-ProRule" id="PRU00325"/>
    </source>
</evidence>
<dbReference type="EMBL" id="JAGHQM010000033">
    <property type="protein sequence ID" value="KAH0566123.1"/>
    <property type="molecule type" value="Genomic_DNA"/>
</dbReference>
<proteinExistence type="predicted"/>
<feature type="compositionally biased region" description="Acidic residues" evidence="2">
    <location>
        <begin position="29"/>
        <end position="38"/>
    </location>
</feature>
<dbReference type="InterPro" id="IPR007527">
    <property type="entry name" value="Znf_SWIM"/>
</dbReference>
<protein>
    <recommendedName>
        <fullName evidence="3">SWIM-type domain-containing protein</fullName>
    </recommendedName>
</protein>
<keyword evidence="5" id="KW-1185">Reference proteome</keyword>
<feature type="domain" description="SWIM-type" evidence="3">
    <location>
        <begin position="112"/>
        <end position="151"/>
    </location>
</feature>
<dbReference type="GO" id="GO:0008270">
    <property type="term" value="F:zinc ion binding"/>
    <property type="evidence" value="ECO:0007669"/>
    <property type="project" value="UniProtKB-KW"/>
</dbReference>
<keyword evidence="1" id="KW-0862">Zinc</keyword>